<gene>
    <name evidence="1" type="ORF">RDI58_026798</name>
</gene>
<reference evidence="1 2" key="1">
    <citation type="submission" date="2024-02" db="EMBL/GenBank/DDBJ databases">
        <title>de novo genome assembly of Solanum bulbocastanum strain 11H21.</title>
        <authorList>
            <person name="Hosaka A.J."/>
        </authorList>
    </citation>
    <scope>NUCLEOTIDE SEQUENCE [LARGE SCALE GENOMIC DNA]</scope>
    <source>
        <tissue evidence="1">Young leaves</tissue>
    </source>
</reference>
<dbReference type="EMBL" id="JBANQN010000011">
    <property type="protein sequence ID" value="KAK6775797.1"/>
    <property type="molecule type" value="Genomic_DNA"/>
</dbReference>
<name>A0AAN8Y1S8_SOLBU</name>
<dbReference type="Proteomes" id="UP001371456">
    <property type="component" value="Unassembled WGS sequence"/>
</dbReference>
<organism evidence="1 2">
    <name type="scientific">Solanum bulbocastanum</name>
    <name type="common">Wild potato</name>
    <dbReference type="NCBI Taxonomy" id="147425"/>
    <lineage>
        <taxon>Eukaryota</taxon>
        <taxon>Viridiplantae</taxon>
        <taxon>Streptophyta</taxon>
        <taxon>Embryophyta</taxon>
        <taxon>Tracheophyta</taxon>
        <taxon>Spermatophyta</taxon>
        <taxon>Magnoliopsida</taxon>
        <taxon>eudicotyledons</taxon>
        <taxon>Gunneridae</taxon>
        <taxon>Pentapetalae</taxon>
        <taxon>asterids</taxon>
        <taxon>lamiids</taxon>
        <taxon>Solanales</taxon>
        <taxon>Solanaceae</taxon>
        <taxon>Solanoideae</taxon>
        <taxon>Solaneae</taxon>
        <taxon>Solanum</taxon>
    </lineage>
</organism>
<sequence>MLLSKQIFSEVKDYRSRRFVCQSTQKIKVNLQISSSVRSSSLKVMSLLEFNNTNISSEIPQRWVCWRWDNDHQIWIVPEEDGFDPHKIVIEGIASWIHSKFELARSL</sequence>
<accession>A0AAN8Y1S8</accession>
<proteinExistence type="predicted"/>
<protein>
    <submittedName>
        <fullName evidence="1">Uncharacterized protein</fullName>
    </submittedName>
</protein>
<comment type="caution">
    <text evidence="1">The sequence shown here is derived from an EMBL/GenBank/DDBJ whole genome shotgun (WGS) entry which is preliminary data.</text>
</comment>
<evidence type="ECO:0000313" key="2">
    <source>
        <dbReference type="Proteomes" id="UP001371456"/>
    </source>
</evidence>
<dbReference type="AlphaFoldDB" id="A0AAN8Y1S8"/>
<evidence type="ECO:0000313" key="1">
    <source>
        <dbReference type="EMBL" id="KAK6775797.1"/>
    </source>
</evidence>
<keyword evidence="2" id="KW-1185">Reference proteome</keyword>